<dbReference type="InterPro" id="IPR004364">
    <property type="entry name" value="Aa-tRNA-synt_II"/>
</dbReference>
<dbReference type="InterPro" id="IPR045864">
    <property type="entry name" value="aa-tRNA-synth_II/BPL/LPL"/>
</dbReference>
<evidence type="ECO:0000256" key="1">
    <source>
        <dbReference type="ARBA" id="ARBA00022598"/>
    </source>
</evidence>
<evidence type="ECO:0000313" key="7">
    <source>
        <dbReference type="EMBL" id="EKN40112.1"/>
    </source>
</evidence>
<dbReference type="PROSITE" id="PS50862">
    <property type="entry name" value="AA_TRNA_LIGASE_II"/>
    <property type="match status" value="1"/>
</dbReference>
<dbReference type="EC" id="6.1.1.12" evidence="7"/>
<dbReference type="InterPro" id="IPR002312">
    <property type="entry name" value="Asp/Asn-tRNA-synth_IIb"/>
</dbReference>
<evidence type="ECO:0000256" key="4">
    <source>
        <dbReference type="ARBA" id="ARBA00022917"/>
    </source>
</evidence>
<reference evidence="7 8" key="2">
    <citation type="submission" date="2013-03" db="EMBL/GenBank/DDBJ databases">
        <title>Diversity in Clostridium botulinum.</title>
        <authorList>
            <person name="Timme R.E."/>
            <person name="Allard M."/>
            <person name="Luo Y."/>
            <person name="Strain E."/>
            <person name="Gonzalez-Escalona N."/>
            <person name="Brown E."/>
        </authorList>
    </citation>
    <scope>NUCLEOTIDE SEQUENCE [LARGE SCALE GENOMIC DNA]</scope>
    <source>
        <strain evidence="7 8">CFSAN001627</strain>
    </source>
</reference>
<dbReference type="EMBL" id="AMXI01001359">
    <property type="protein sequence ID" value="EKN40112.1"/>
    <property type="molecule type" value="Genomic_DNA"/>
</dbReference>
<dbReference type="GO" id="GO:0006422">
    <property type="term" value="P:aspartyl-tRNA aminoacylation"/>
    <property type="evidence" value="ECO:0007669"/>
    <property type="project" value="TreeGrafter"/>
</dbReference>
<evidence type="ECO:0000256" key="2">
    <source>
        <dbReference type="ARBA" id="ARBA00022741"/>
    </source>
</evidence>
<comment type="caution">
    <text evidence="7">The sequence shown here is derived from an EMBL/GenBank/DDBJ whole genome shotgun (WGS) entry which is preliminary data.</text>
</comment>
<feature type="non-terminal residue" evidence="7">
    <location>
        <position position="221"/>
    </location>
</feature>
<dbReference type="SUPFAM" id="SSF55681">
    <property type="entry name" value="Class II aaRS and biotin synthetases"/>
    <property type="match status" value="1"/>
</dbReference>
<reference evidence="7 8" key="1">
    <citation type="submission" date="2012-10" db="EMBL/GenBank/DDBJ databases">
        <authorList>
            <person name="Strain E.A."/>
            <person name="Brown E."/>
            <person name="Allard M.W."/>
            <person name="Gonzalez-Escalona N."/>
            <person name="Timme R."/>
        </authorList>
    </citation>
    <scope>NUCLEOTIDE SEQUENCE [LARGE SCALE GENOMIC DNA]</scope>
    <source>
        <strain evidence="7 8">CFSAN001627</strain>
    </source>
</reference>
<proteinExistence type="predicted"/>
<dbReference type="InterPro" id="IPR006195">
    <property type="entry name" value="aa-tRNA-synth_II"/>
</dbReference>
<accession>M1ZNG8</accession>
<dbReference type="AlphaFoldDB" id="M1ZNG8"/>
<dbReference type="PANTHER" id="PTHR22594">
    <property type="entry name" value="ASPARTYL/LYSYL-TRNA SYNTHETASE"/>
    <property type="match status" value="1"/>
</dbReference>
<dbReference type="GO" id="GO:0004815">
    <property type="term" value="F:aspartate-tRNA ligase activity"/>
    <property type="evidence" value="ECO:0007669"/>
    <property type="project" value="UniProtKB-EC"/>
</dbReference>
<dbReference type="Gene3D" id="3.30.930.10">
    <property type="entry name" value="Bira Bifunctional Protein, Domain 2"/>
    <property type="match status" value="1"/>
</dbReference>
<dbReference type="GO" id="GO:0016740">
    <property type="term" value="F:transferase activity"/>
    <property type="evidence" value="ECO:0007669"/>
    <property type="project" value="UniProtKB-ARBA"/>
</dbReference>
<keyword evidence="2" id="KW-0547">Nucleotide-binding</keyword>
<dbReference type="SUPFAM" id="SSF50249">
    <property type="entry name" value="Nucleic acid-binding proteins"/>
    <property type="match status" value="1"/>
</dbReference>
<dbReference type="Proteomes" id="UP000011944">
    <property type="component" value="Unassembled WGS sequence"/>
</dbReference>
<dbReference type="Gene3D" id="2.40.50.140">
    <property type="entry name" value="Nucleic acid-binding proteins"/>
    <property type="match status" value="1"/>
</dbReference>
<evidence type="ECO:0000256" key="5">
    <source>
        <dbReference type="ARBA" id="ARBA00023146"/>
    </source>
</evidence>
<keyword evidence="1 7" id="KW-0436">Ligase</keyword>
<keyword evidence="4" id="KW-0648">Protein biosynthesis</keyword>
<dbReference type="Pfam" id="PF00152">
    <property type="entry name" value="tRNA-synt_2"/>
    <property type="match status" value="1"/>
</dbReference>
<evidence type="ECO:0000313" key="8">
    <source>
        <dbReference type="Proteomes" id="UP000011944"/>
    </source>
</evidence>
<protein>
    <submittedName>
        <fullName evidence="7">Aspartyl-tRNA ligase</fullName>
        <ecNumber evidence="7">6.1.1.12</ecNumber>
    </submittedName>
</protein>
<organism evidence="7 8">
    <name type="scientific">Clostridium botulinum CFSAN001627</name>
    <dbReference type="NCBI Taxonomy" id="1232189"/>
    <lineage>
        <taxon>Bacteria</taxon>
        <taxon>Bacillati</taxon>
        <taxon>Bacillota</taxon>
        <taxon>Clostridia</taxon>
        <taxon>Eubacteriales</taxon>
        <taxon>Clostridiaceae</taxon>
        <taxon>Clostridium</taxon>
    </lineage>
</organism>
<evidence type="ECO:0000259" key="6">
    <source>
        <dbReference type="PROSITE" id="PS50862"/>
    </source>
</evidence>
<dbReference type="InterPro" id="IPR012340">
    <property type="entry name" value="NA-bd_OB-fold"/>
</dbReference>
<evidence type="ECO:0000256" key="3">
    <source>
        <dbReference type="ARBA" id="ARBA00022840"/>
    </source>
</evidence>
<dbReference type="PANTHER" id="PTHR22594:SF5">
    <property type="entry name" value="ASPARTATE--TRNA LIGASE, MITOCHONDRIAL"/>
    <property type="match status" value="1"/>
</dbReference>
<keyword evidence="3" id="KW-0067">ATP-binding</keyword>
<keyword evidence="5" id="KW-0030">Aminoacyl-tRNA synthetase</keyword>
<sequence length="221" mass="25719">MQIVFGEEINKEAFEKSDNVKSEYCIAVTGEIVKRQSPNNDMETGAVELKGEDIKILSESETPPIYIKEGLDASENIRLKYRYLDLRRPDMQKIFMIRHKTCKVVRDFLDENGFLEMETPILTKSTPEGARDYLVPSRNYKGMFYALPQSPQIFKQLLMVSGYDKYFQITKCFRDEDLRANRQPEFTQIDMELSFVEEDDVIELNERLLAKVFKEVGGIDV</sequence>
<dbReference type="PRINTS" id="PR01042">
    <property type="entry name" value="TRNASYNTHASP"/>
</dbReference>
<dbReference type="GO" id="GO:0005524">
    <property type="term" value="F:ATP binding"/>
    <property type="evidence" value="ECO:0007669"/>
    <property type="project" value="UniProtKB-KW"/>
</dbReference>
<feature type="domain" description="Aminoacyl-transfer RNA synthetases class-II family profile" evidence="6">
    <location>
        <begin position="95"/>
        <end position="221"/>
    </location>
</feature>
<gene>
    <name evidence="7" type="primary">aspS</name>
    <name evidence="7" type="ORF">CFSAN001627_21819</name>
</gene>
<dbReference type="GO" id="GO:0140096">
    <property type="term" value="F:catalytic activity, acting on a protein"/>
    <property type="evidence" value="ECO:0007669"/>
    <property type="project" value="UniProtKB-ARBA"/>
</dbReference>
<name>M1ZNG8_CLOBO</name>